<dbReference type="Pfam" id="PF21032">
    <property type="entry name" value="PROPPIN"/>
    <property type="match status" value="1"/>
</dbReference>
<keyword evidence="2" id="KW-0853">WD repeat</keyword>
<reference evidence="6" key="1">
    <citation type="journal article" date="2020" name="Stud. Mycol.">
        <title>101 Dothideomycetes genomes: A test case for predicting lifestyles and emergence of pathogens.</title>
        <authorList>
            <person name="Haridas S."/>
            <person name="Albert R."/>
            <person name="Binder M."/>
            <person name="Bloem J."/>
            <person name="LaButti K."/>
            <person name="Salamov A."/>
            <person name="Andreopoulos B."/>
            <person name="Baker S."/>
            <person name="Barry K."/>
            <person name="Bills G."/>
            <person name="Bluhm B."/>
            <person name="Cannon C."/>
            <person name="Castanera R."/>
            <person name="Culley D."/>
            <person name="Daum C."/>
            <person name="Ezra D."/>
            <person name="Gonzalez J."/>
            <person name="Henrissat B."/>
            <person name="Kuo A."/>
            <person name="Liang C."/>
            <person name="Lipzen A."/>
            <person name="Lutzoni F."/>
            <person name="Magnuson J."/>
            <person name="Mondo S."/>
            <person name="Nolan M."/>
            <person name="Ohm R."/>
            <person name="Pangilinan J."/>
            <person name="Park H.-J."/>
            <person name="Ramirez L."/>
            <person name="Alfaro M."/>
            <person name="Sun H."/>
            <person name="Tritt A."/>
            <person name="Yoshinaga Y."/>
            <person name="Zwiers L.-H."/>
            <person name="Turgeon B."/>
            <person name="Goodwin S."/>
            <person name="Spatafora J."/>
            <person name="Crous P."/>
            <person name="Grigoriev I."/>
        </authorList>
    </citation>
    <scope>NUCLEOTIDE SEQUENCE [LARGE SCALE GENOMIC DNA]</scope>
    <source>
        <strain evidence="6">CBS 304.66</strain>
    </source>
</reference>
<evidence type="ECO:0000256" key="2">
    <source>
        <dbReference type="ARBA" id="ARBA00022574"/>
    </source>
</evidence>
<evidence type="ECO:0000256" key="3">
    <source>
        <dbReference type="ARBA" id="ARBA00022737"/>
    </source>
</evidence>
<dbReference type="Proteomes" id="UP000800093">
    <property type="component" value="Unassembled WGS sequence"/>
</dbReference>
<name>A0A9P4JZH2_9PLEO</name>
<evidence type="ECO:0000313" key="6">
    <source>
        <dbReference type="Proteomes" id="UP000800093"/>
    </source>
</evidence>
<dbReference type="InterPro" id="IPR001680">
    <property type="entry name" value="WD40_rpt"/>
</dbReference>
<evidence type="ECO:0000256" key="1">
    <source>
        <dbReference type="ARBA" id="ARBA00004148"/>
    </source>
</evidence>
<dbReference type="SMART" id="SM00320">
    <property type="entry name" value="WD40"/>
    <property type="match status" value="2"/>
</dbReference>
<dbReference type="EMBL" id="ML986710">
    <property type="protein sequence ID" value="KAF2259403.1"/>
    <property type="molecule type" value="Genomic_DNA"/>
</dbReference>
<dbReference type="AlphaFoldDB" id="A0A9P4JZH2"/>
<organism evidence="5 6">
    <name type="scientific">Lojkania enalia</name>
    <dbReference type="NCBI Taxonomy" id="147567"/>
    <lineage>
        <taxon>Eukaryota</taxon>
        <taxon>Fungi</taxon>
        <taxon>Dikarya</taxon>
        <taxon>Ascomycota</taxon>
        <taxon>Pezizomycotina</taxon>
        <taxon>Dothideomycetes</taxon>
        <taxon>Pleosporomycetidae</taxon>
        <taxon>Pleosporales</taxon>
        <taxon>Pleosporales incertae sedis</taxon>
        <taxon>Lojkania</taxon>
    </lineage>
</organism>
<evidence type="ECO:0000256" key="4">
    <source>
        <dbReference type="ARBA" id="ARBA00025740"/>
    </source>
</evidence>
<dbReference type="InterPro" id="IPR015943">
    <property type="entry name" value="WD40/YVTN_repeat-like_dom_sf"/>
</dbReference>
<keyword evidence="6" id="KW-1185">Reference proteome</keyword>
<comment type="subcellular location">
    <subcellularLocation>
        <location evidence="1">Vacuole membrane</location>
        <topology evidence="1">Peripheral membrane protein</topology>
    </subcellularLocation>
</comment>
<dbReference type="InterPro" id="IPR036322">
    <property type="entry name" value="WD40_repeat_dom_sf"/>
</dbReference>
<gene>
    <name evidence="5" type="ORF">CC78DRAFT_537115</name>
</gene>
<dbReference type="OrthoDB" id="1667587at2759"/>
<comment type="similarity">
    <text evidence="4">Belongs to the WD repeat PROPPIN family.</text>
</comment>
<dbReference type="PANTHER" id="PTHR11227">
    <property type="entry name" value="WD-REPEAT PROTEIN INTERACTING WITH PHOSPHOINOSIDES WIPI -RELATED"/>
    <property type="match status" value="1"/>
</dbReference>
<dbReference type="GO" id="GO:0005774">
    <property type="term" value="C:vacuolar membrane"/>
    <property type="evidence" value="ECO:0007669"/>
    <property type="project" value="UniProtKB-SubCell"/>
</dbReference>
<proteinExistence type="inferred from homology"/>
<keyword evidence="3" id="KW-0677">Repeat</keyword>
<dbReference type="SUPFAM" id="SSF50978">
    <property type="entry name" value="WD40 repeat-like"/>
    <property type="match status" value="1"/>
</dbReference>
<comment type="caution">
    <text evidence="5">The sequence shown here is derived from an EMBL/GenBank/DDBJ whole genome shotgun (WGS) entry which is preliminary data.</text>
</comment>
<dbReference type="InterPro" id="IPR048720">
    <property type="entry name" value="PROPPIN"/>
</dbReference>
<sequence length="375" mass="40437">MNTRPILDSASGPYALSASFNADNSCFSVALESGFRVFTSKSGDLKLAREVGGGIGCAEMLGTTRYIALVGGGKQPKFPQNKVQIWNDATQVVATSLEFKTPIQRVRISQSHLIVVLLNNVGIYKMTSPPEKVADYETVNNPFGLCSLGKDIVAFPGRAIGQVKIFDLMSGNISIIPAHESPLRALALNQRGDLVATASEQGTIIRLWSFPSCTKIAEFRRGVDPAVIFSLSFSPSSTMLAVTSDKSTLHLFDLSPEASASALEPDPKTHKWGILSKVPLLPRQFSDNYSVAAAKFELGDEPVGWGPASKSATFNAGIPGVPGGRPTKGLIGWLDDQTLLVIGAGQDARWEKFVLTFDSDGKRVLFKKGWRKYLD</sequence>
<protein>
    <submittedName>
        <fullName evidence="5">WD40 repeat-like protein</fullName>
    </submittedName>
</protein>
<dbReference type="Gene3D" id="2.130.10.10">
    <property type="entry name" value="YVTN repeat-like/Quinoprotein amine dehydrogenase"/>
    <property type="match status" value="1"/>
</dbReference>
<evidence type="ECO:0000313" key="5">
    <source>
        <dbReference type="EMBL" id="KAF2259403.1"/>
    </source>
</evidence>
<accession>A0A9P4JZH2</accession>